<protein>
    <submittedName>
        <fullName evidence="2">Uncharacterized protein</fullName>
    </submittedName>
</protein>
<feature type="compositionally biased region" description="Polar residues" evidence="1">
    <location>
        <begin position="11"/>
        <end position="32"/>
    </location>
</feature>
<feature type="region of interest" description="Disordered" evidence="1">
    <location>
        <begin position="1"/>
        <end position="53"/>
    </location>
</feature>
<dbReference type="SUPFAM" id="SSF48371">
    <property type="entry name" value="ARM repeat"/>
    <property type="match status" value="1"/>
</dbReference>
<dbReference type="Proteomes" id="UP001211907">
    <property type="component" value="Unassembled WGS sequence"/>
</dbReference>
<dbReference type="PANTHER" id="PTHR21207">
    <property type="entry name" value="PARKIN COREGULATED GENE PROTEIN PARK2 COREGULATED"/>
    <property type="match status" value="1"/>
</dbReference>
<dbReference type="InterPro" id="IPR019399">
    <property type="entry name" value="Parkin_co-regulated_protein"/>
</dbReference>
<sequence>MFSTAAREISPSKSSKTSRAQQPSRVTTGSSVKNRDGSGAGDRNENRSLKLLKPSVSSSISSVTATGRKIAPAAENPKLCLSSASTKISNRDTPKAILDLGLGSHHETAFSAAYSKGGFPCRLEHGSVKHKISWTQPVTSLDYNPLLLTLIEGLRETKHPFLFLVPTALKEMILAPNAKQKILPFLPSIVPGLRHALASKHKQPVLSALSTTAYLASCTGNAMLSVLPALIPPIAKHVHASRDVTIRDAGMACLQGIESGIAFGVVGVHESECNGGVGVDVGGRIVAVGEWIGVGGGEKGVGGTDGVEALRMIRAKIPTYSSVFG</sequence>
<accession>A0AAD5T3M5</accession>
<organism evidence="2 3">
    <name type="scientific">Physocladia obscura</name>
    <dbReference type="NCBI Taxonomy" id="109957"/>
    <lineage>
        <taxon>Eukaryota</taxon>
        <taxon>Fungi</taxon>
        <taxon>Fungi incertae sedis</taxon>
        <taxon>Chytridiomycota</taxon>
        <taxon>Chytridiomycota incertae sedis</taxon>
        <taxon>Chytridiomycetes</taxon>
        <taxon>Chytridiales</taxon>
        <taxon>Chytriomycetaceae</taxon>
        <taxon>Physocladia</taxon>
    </lineage>
</organism>
<gene>
    <name evidence="2" type="ORF">HK100_011097</name>
</gene>
<evidence type="ECO:0000313" key="3">
    <source>
        <dbReference type="Proteomes" id="UP001211907"/>
    </source>
</evidence>
<dbReference type="PANTHER" id="PTHR21207:SF1">
    <property type="entry name" value="PACRG-LIKE PROTEIN"/>
    <property type="match status" value="1"/>
</dbReference>
<dbReference type="AlphaFoldDB" id="A0AAD5T3M5"/>
<reference evidence="2" key="1">
    <citation type="submission" date="2020-05" db="EMBL/GenBank/DDBJ databases">
        <title>Phylogenomic resolution of chytrid fungi.</title>
        <authorList>
            <person name="Stajich J.E."/>
            <person name="Amses K."/>
            <person name="Simmons R."/>
            <person name="Seto K."/>
            <person name="Myers J."/>
            <person name="Bonds A."/>
            <person name="Quandt C.A."/>
            <person name="Barry K."/>
            <person name="Liu P."/>
            <person name="Grigoriev I."/>
            <person name="Longcore J.E."/>
            <person name="James T.Y."/>
        </authorList>
    </citation>
    <scope>NUCLEOTIDE SEQUENCE</scope>
    <source>
        <strain evidence="2">JEL0513</strain>
    </source>
</reference>
<keyword evidence="3" id="KW-1185">Reference proteome</keyword>
<dbReference type="InterPro" id="IPR016024">
    <property type="entry name" value="ARM-type_fold"/>
</dbReference>
<evidence type="ECO:0000256" key="1">
    <source>
        <dbReference type="SAM" id="MobiDB-lite"/>
    </source>
</evidence>
<dbReference type="Gene3D" id="1.25.10.10">
    <property type="entry name" value="Leucine-rich Repeat Variant"/>
    <property type="match status" value="1"/>
</dbReference>
<evidence type="ECO:0000313" key="2">
    <source>
        <dbReference type="EMBL" id="KAJ3124825.1"/>
    </source>
</evidence>
<dbReference type="EMBL" id="JADGJH010000648">
    <property type="protein sequence ID" value="KAJ3124825.1"/>
    <property type="molecule type" value="Genomic_DNA"/>
</dbReference>
<comment type="caution">
    <text evidence="2">The sequence shown here is derived from an EMBL/GenBank/DDBJ whole genome shotgun (WGS) entry which is preliminary data.</text>
</comment>
<name>A0AAD5T3M5_9FUNG</name>
<dbReference type="Pfam" id="PF10274">
    <property type="entry name" value="ParcG"/>
    <property type="match status" value="1"/>
</dbReference>
<dbReference type="InterPro" id="IPR011989">
    <property type="entry name" value="ARM-like"/>
</dbReference>
<proteinExistence type="predicted"/>